<dbReference type="EMBL" id="PCMW01000017">
    <property type="protein sequence ID" value="PDS26345.1"/>
    <property type="molecule type" value="Genomic_DNA"/>
</dbReference>
<protein>
    <submittedName>
        <fullName evidence="1">Uncharacterized protein</fullName>
    </submittedName>
</protein>
<comment type="caution">
    <text evidence="1">The sequence shown here is derived from an EMBL/GenBank/DDBJ whole genome shotgun (WGS) entry which is preliminary data.</text>
</comment>
<sequence>MQYNTSFGGWWASKRISTTIPNAKSTTNNTKYIYKIIHKCKRYFVKNFQKKECNSSATELFFLTHFSKKNQ</sequence>
<name>A0A2H3KE44_9FLAO</name>
<accession>A0A2H3KE44</accession>
<reference evidence="1 2" key="1">
    <citation type="submission" date="2017-09" db="EMBL/GenBank/DDBJ databases">
        <title>Whole genomes of Flavobacteriaceae.</title>
        <authorList>
            <person name="Stine C."/>
            <person name="Li C."/>
            <person name="Tadesse D."/>
        </authorList>
    </citation>
    <scope>NUCLEOTIDE SEQUENCE [LARGE SCALE GENOMIC DNA]</scope>
    <source>
        <strain evidence="1 2">ATCC 35036</strain>
    </source>
</reference>
<evidence type="ECO:0000313" key="1">
    <source>
        <dbReference type="EMBL" id="PDS26345.1"/>
    </source>
</evidence>
<organism evidence="1 2">
    <name type="scientific">Flavobacterium branchiophilum</name>
    <dbReference type="NCBI Taxonomy" id="55197"/>
    <lineage>
        <taxon>Bacteria</taxon>
        <taxon>Pseudomonadati</taxon>
        <taxon>Bacteroidota</taxon>
        <taxon>Flavobacteriia</taxon>
        <taxon>Flavobacteriales</taxon>
        <taxon>Flavobacteriaceae</taxon>
        <taxon>Flavobacterium</taxon>
    </lineage>
</organism>
<proteinExistence type="predicted"/>
<dbReference type="AlphaFoldDB" id="A0A2H3KE44"/>
<dbReference type="Proteomes" id="UP000220828">
    <property type="component" value="Unassembled WGS sequence"/>
</dbReference>
<gene>
    <name evidence="1" type="ORF">B0A77_02585</name>
</gene>
<evidence type="ECO:0000313" key="2">
    <source>
        <dbReference type="Proteomes" id="UP000220828"/>
    </source>
</evidence>